<dbReference type="Pfam" id="PF06250">
    <property type="entry name" value="YhcG_C"/>
    <property type="match status" value="1"/>
</dbReference>
<keyword evidence="4" id="KW-1185">Reference proteome</keyword>
<dbReference type="EMBL" id="CP000474">
    <property type="protein sequence ID" value="ABM08379.1"/>
    <property type="molecule type" value="Genomic_DNA"/>
</dbReference>
<dbReference type="PANTHER" id="PTHR30547">
    <property type="entry name" value="UNCHARACTERIZED PROTEIN YHCG-RELATED"/>
    <property type="match status" value="1"/>
</dbReference>
<feature type="region of interest" description="Disordered" evidence="1">
    <location>
        <begin position="102"/>
        <end position="152"/>
    </location>
</feature>
<feature type="domain" description="YhcG PDDEXK nuclease" evidence="2">
    <location>
        <begin position="38"/>
        <end position="101"/>
    </location>
</feature>
<protein>
    <recommendedName>
        <fullName evidence="2">YhcG PDDEXK nuclease domain-containing protein</fullName>
    </recommendedName>
</protein>
<gene>
    <name evidence="3" type="ordered locus">AAur_3602</name>
</gene>
<feature type="compositionally biased region" description="Polar residues" evidence="1">
    <location>
        <begin position="131"/>
        <end position="142"/>
    </location>
</feature>
<evidence type="ECO:0000313" key="3">
    <source>
        <dbReference type="EMBL" id="ABM08379.1"/>
    </source>
</evidence>
<feature type="compositionally biased region" description="Basic and acidic residues" evidence="1">
    <location>
        <begin position="143"/>
        <end position="152"/>
    </location>
</feature>
<name>A1RAM9_PAEAT</name>
<dbReference type="HOGENOM" id="CLU_1718566_0_0_11"/>
<dbReference type="InterPro" id="IPR053148">
    <property type="entry name" value="PD-DEXK-like_domain"/>
</dbReference>
<accession>A1RAM9</accession>
<evidence type="ECO:0000259" key="2">
    <source>
        <dbReference type="Pfam" id="PF06250"/>
    </source>
</evidence>
<evidence type="ECO:0000256" key="1">
    <source>
        <dbReference type="SAM" id="MobiDB-lite"/>
    </source>
</evidence>
<evidence type="ECO:0000313" key="4">
    <source>
        <dbReference type="Proteomes" id="UP000000637"/>
    </source>
</evidence>
<dbReference type="InterPro" id="IPR009362">
    <property type="entry name" value="YhcG_C"/>
</dbReference>
<reference evidence="3 4" key="1">
    <citation type="journal article" date="2006" name="PLoS Genet.">
        <title>Secrets of soil survival revealed by the genome sequence of Arthrobacter aurescens TC1.</title>
        <authorList>
            <person name="Mongodin E.F."/>
            <person name="Shapir N."/>
            <person name="Daugherty S.C."/>
            <person name="DeBoy R.T."/>
            <person name="Emerson J.B."/>
            <person name="Shvartzbeyn A."/>
            <person name="Radune D."/>
            <person name="Vamathevan J."/>
            <person name="Riggs F."/>
            <person name="Grinberg V."/>
            <person name="Khouri H."/>
            <person name="Wackett L.P."/>
            <person name="Nelson K.E."/>
            <person name="Sadowsky M.J."/>
        </authorList>
    </citation>
    <scope>NUCLEOTIDE SEQUENCE [LARGE SCALE GENOMIC DNA]</scope>
    <source>
        <strain evidence="3 4">TC1</strain>
    </source>
</reference>
<dbReference type="eggNOG" id="COG4804">
    <property type="taxonomic scope" value="Bacteria"/>
</dbReference>
<dbReference type="Proteomes" id="UP000000637">
    <property type="component" value="Chromosome"/>
</dbReference>
<dbReference type="KEGG" id="aau:AAur_3602"/>
<dbReference type="AlphaFoldDB" id="A1RAM9"/>
<dbReference type="PANTHER" id="PTHR30547:SF0">
    <property type="entry name" value="BLR8175 PROTEIN"/>
    <property type="match status" value="1"/>
</dbReference>
<sequence length="152" mass="16802">MVPQRIAEMIMNRTLERTGAAPSDFVQRLVGQDSELAQQVAKDPYNFEFPGLSGEVAERYLVLALANRIAETLRKLGQGFSFVGRQVHFGVDGDDYYVDMLSGGQPHPWQSPPIHTTSSPPPNSKPCPTKATLSLPSNGQNLTRERPSPLRR</sequence>
<proteinExistence type="predicted"/>
<organism evidence="3 4">
    <name type="scientific">Paenarthrobacter aurescens (strain TC1)</name>
    <dbReference type="NCBI Taxonomy" id="290340"/>
    <lineage>
        <taxon>Bacteria</taxon>
        <taxon>Bacillati</taxon>
        <taxon>Actinomycetota</taxon>
        <taxon>Actinomycetes</taxon>
        <taxon>Micrococcales</taxon>
        <taxon>Micrococcaceae</taxon>
        <taxon>Paenarthrobacter</taxon>
    </lineage>
</organism>